<feature type="region of interest" description="Disordered" evidence="1">
    <location>
        <begin position="136"/>
        <end position="269"/>
    </location>
</feature>
<keyword evidence="2" id="KW-0732">Signal</keyword>
<name>A0A8H7UCR0_MORIS</name>
<feature type="compositionally biased region" description="Basic residues" evidence="1">
    <location>
        <begin position="193"/>
        <end position="209"/>
    </location>
</feature>
<feature type="compositionally biased region" description="Basic and acidic residues" evidence="1">
    <location>
        <begin position="176"/>
        <end position="192"/>
    </location>
</feature>
<dbReference type="EMBL" id="JAEPQZ010000012">
    <property type="protein sequence ID" value="KAG2174759.1"/>
    <property type="molecule type" value="Genomic_DNA"/>
</dbReference>
<comment type="caution">
    <text evidence="3">The sequence shown here is derived from an EMBL/GenBank/DDBJ whole genome shotgun (WGS) entry which is preliminary data.</text>
</comment>
<feature type="compositionally biased region" description="Basic and acidic residues" evidence="1">
    <location>
        <begin position="233"/>
        <end position="245"/>
    </location>
</feature>
<keyword evidence="4" id="KW-1185">Reference proteome</keyword>
<feature type="compositionally biased region" description="Basic residues" evidence="1">
    <location>
        <begin position="143"/>
        <end position="160"/>
    </location>
</feature>
<evidence type="ECO:0000256" key="1">
    <source>
        <dbReference type="SAM" id="MobiDB-lite"/>
    </source>
</evidence>
<feature type="chain" id="PRO_5034760280" evidence="2">
    <location>
        <begin position="20"/>
        <end position="288"/>
    </location>
</feature>
<dbReference type="AlphaFoldDB" id="A0A8H7UCR0"/>
<reference evidence="3" key="1">
    <citation type="submission" date="2020-12" db="EMBL/GenBank/DDBJ databases">
        <title>Metabolic potential, ecology and presence of endohyphal bacteria is reflected in genomic diversity of Mucoromycotina.</title>
        <authorList>
            <person name="Muszewska A."/>
            <person name="Okrasinska A."/>
            <person name="Steczkiewicz K."/>
            <person name="Drgas O."/>
            <person name="Orlowska M."/>
            <person name="Perlinska-Lenart U."/>
            <person name="Aleksandrzak-Piekarczyk T."/>
            <person name="Szatraj K."/>
            <person name="Zielenkiewicz U."/>
            <person name="Pilsyk S."/>
            <person name="Malc E."/>
            <person name="Mieczkowski P."/>
            <person name="Kruszewska J.S."/>
            <person name="Biernat P."/>
            <person name="Pawlowska J."/>
        </authorList>
    </citation>
    <scope>NUCLEOTIDE SEQUENCE</scope>
    <source>
        <strain evidence="3">WA0000067209</strain>
    </source>
</reference>
<gene>
    <name evidence="3" type="ORF">INT43_005817</name>
</gene>
<sequence>MKSLATFAVAATLATSALAQAVPQANNAMPADMAANIKQKVNERVQNFKGTQQIQNAHIQNSGNRMENHMHYGNNGNKHHRQGDPYPMPTVVRSATDIVSATLSGGRPARTEVAIEVKTIYKYDFVTVTETVTAEAKETEKPYHKKHKNKEHKKHKHKHHHDDDDDDDHHHHHHDDHHGGGGGGHDHDDDHHHGGKGKGKKKGHFKFGKKPSSSMSAPSMATPTSLVPSHTSKAKEWTNPPKKDWQTPAAAPSASKGAQAGKKASSASTARVSGYLMAGAAAAAWFLL</sequence>
<evidence type="ECO:0000313" key="3">
    <source>
        <dbReference type="EMBL" id="KAG2174759.1"/>
    </source>
</evidence>
<feature type="compositionally biased region" description="Low complexity" evidence="1">
    <location>
        <begin position="210"/>
        <end position="225"/>
    </location>
</feature>
<evidence type="ECO:0000256" key="2">
    <source>
        <dbReference type="SAM" id="SignalP"/>
    </source>
</evidence>
<accession>A0A8H7UCR0</accession>
<proteinExistence type="predicted"/>
<dbReference type="Proteomes" id="UP000654370">
    <property type="component" value="Unassembled WGS sequence"/>
</dbReference>
<organism evidence="3 4">
    <name type="scientific">Mortierella isabellina</name>
    <name type="common">Filamentous fungus</name>
    <name type="synonym">Umbelopsis isabellina</name>
    <dbReference type="NCBI Taxonomy" id="91625"/>
    <lineage>
        <taxon>Eukaryota</taxon>
        <taxon>Fungi</taxon>
        <taxon>Fungi incertae sedis</taxon>
        <taxon>Mucoromycota</taxon>
        <taxon>Mucoromycotina</taxon>
        <taxon>Umbelopsidomycetes</taxon>
        <taxon>Umbelopsidales</taxon>
        <taxon>Umbelopsidaceae</taxon>
        <taxon>Umbelopsis</taxon>
    </lineage>
</organism>
<dbReference type="OrthoDB" id="10675994at2759"/>
<feature type="compositionally biased region" description="Low complexity" evidence="1">
    <location>
        <begin position="247"/>
        <end position="269"/>
    </location>
</feature>
<evidence type="ECO:0000313" key="4">
    <source>
        <dbReference type="Proteomes" id="UP000654370"/>
    </source>
</evidence>
<protein>
    <submittedName>
        <fullName evidence="3">Uncharacterized protein</fullName>
    </submittedName>
</protein>
<feature type="signal peptide" evidence="2">
    <location>
        <begin position="1"/>
        <end position="19"/>
    </location>
</feature>